<proteinExistence type="predicted"/>
<dbReference type="Proteomes" id="UP000271010">
    <property type="component" value="Unassembled WGS sequence"/>
</dbReference>
<dbReference type="RefSeq" id="WP_123131544.1">
    <property type="nucleotide sequence ID" value="NZ_RJJE01000002.1"/>
</dbReference>
<comment type="caution">
    <text evidence="1">The sequence shown here is derived from an EMBL/GenBank/DDBJ whole genome shotgun (WGS) entry which is preliminary data.</text>
</comment>
<dbReference type="AlphaFoldDB" id="A0A3M9N373"/>
<dbReference type="EMBL" id="RJJE01000002">
    <property type="protein sequence ID" value="RNI32244.1"/>
    <property type="molecule type" value="Genomic_DNA"/>
</dbReference>
<gene>
    <name evidence="1" type="ORF">EFA69_02645</name>
</gene>
<protein>
    <submittedName>
        <fullName evidence="1">Uncharacterized protein</fullName>
    </submittedName>
</protein>
<dbReference type="OrthoDB" id="9803979at2"/>
<name>A0A3M9N373_9BACT</name>
<organism evidence="1 2">
    <name type="scientific">Rufibacter immobilis</name>
    <dbReference type="NCBI Taxonomy" id="1348778"/>
    <lineage>
        <taxon>Bacteria</taxon>
        <taxon>Pseudomonadati</taxon>
        <taxon>Bacteroidota</taxon>
        <taxon>Cytophagia</taxon>
        <taxon>Cytophagales</taxon>
        <taxon>Hymenobacteraceae</taxon>
        <taxon>Rufibacter</taxon>
    </lineage>
</organism>
<evidence type="ECO:0000313" key="1">
    <source>
        <dbReference type="EMBL" id="RNI32244.1"/>
    </source>
</evidence>
<evidence type="ECO:0000313" key="2">
    <source>
        <dbReference type="Proteomes" id="UP000271010"/>
    </source>
</evidence>
<reference evidence="1 2" key="1">
    <citation type="submission" date="2018-11" db="EMBL/GenBank/DDBJ databases">
        <title>Rufibacter latericius sp. nov., isolated from water in Baiyang Lake.</title>
        <authorList>
            <person name="Yang Y."/>
        </authorList>
    </citation>
    <scope>NUCLEOTIDE SEQUENCE [LARGE SCALE GENOMIC DNA]</scope>
    <source>
        <strain evidence="1 2">MCC P1</strain>
    </source>
</reference>
<accession>A0A3M9N373</accession>
<sequence>MENSEGALSQPLISIKTGQEAFTKDSRCTTFRLLDFWQWSMSDLLNNTSRGRLAEYIVATALGVSDKVRVEWDAYDLIAQNGSKIEIKSSAYIQSWHIGKLSSICFDIRPTVEWNIKTRKYEGEAKRRSDFYVFSLLHHRDKETVNPLDLDQWTFFILPTSVLDEKVPFQKKIALSSLKGLGPEECKYGQIKQVLDRLIVIDSKESLS</sequence>
<keyword evidence="2" id="KW-1185">Reference proteome</keyword>